<organism evidence="2 3">
    <name type="scientific">Caulobacter segnis</name>
    <dbReference type="NCBI Taxonomy" id="88688"/>
    <lineage>
        <taxon>Bacteria</taxon>
        <taxon>Pseudomonadati</taxon>
        <taxon>Pseudomonadota</taxon>
        <taxon>Alphaproteobacteria</taxon>
        <taxon>Caulobacterales</taxon>
        <taxon>Caulobacteraceae</taxon>
        <taxon>Caulobacter</taxon>
    </lineage>
</organism>
<accession>A0A2W5V433</accession>
<evidence type="ECO:0000256" key="1">
    <source>
        <dbReference type="SAM" id="MobiDB-lite"/>
    </source>
</evidence>
<dbReference type="AlphaFoldDB" id="A0A2W5V433"/>
<name>A0A2W5V433_9CAUL</name>
<comment type="caution">
    <text evidence="2">The sequence shown here is derived from an EMBL/GenBank/DDBJ whole genome shotgun (WGS) entry which is preliminary data.</text>
</comment>
<dbReference type="RefSeq" id="WP_304277175.1">
    <property type="nucleotide sequence ID" value="NZ_QFQZ01000025.1"/>
</dbReference>
<protein>
    <submittedName>
        <fullName evidence="2">Uncharacterized protein</fullName>
    </submittedName>
</protein>
<reference evidence="2 3" key="1">
    <citation type="submission" date="2017-08" db="EMBL/GenBank/DDBJ databases">
        <title>Infants hospitalized years apart are colonized by the same room-sourced microbial strains.</title>
        <authorList>
            <person name="Brooks B."/>
            <person name="Olm M.R."/>
            <person name="Firek B.A."/>
            <person name="Baker R."/>
            <person name="Thomas B.C."/>
            <person name="Morowitz M.J."/>
            <person name="Banfield J.F."/>
        </authorList>
    </citation>
    <scope>NUCLEOTIDE SEQUENCE [LARGE SCALE GENOMIC DNA]</scope>
    <source>
        <strain evidence="2">S2_003_000_R2_4</strain>
    </source>
</reference>
<evidence type="ECO:0000313" key="2">
    <source>
        <dbReference type="EMBL" id="PZR34560.1"/>
    </source>
</evidence>
<evidence type="ECO:0000313" key="3">
    <source>
        <dbReference type="Proteomes" id="UP000249393"/>
    </source>
</evidence>
<proteinExistence type="predicted"/>
<gene>
    <name evidence="2" type="ORF">DI526_09930</name>
</gene>
<feature type="region of interest" description="Disordered" evidence="1">
    <location>
        <begin position="56"/>
        <end position="85"/>
    </location>
</feature>
<sequence>MTAMAQERRSEARRDRGGLWAAVLVLALLAGAVWGAWRLGVMAGEGASWRQSLPSVPEALRKTPMPKPPTLPTQRRPAVEPGVGG</sequence>
<dbReference type="Proteomes" id="UP000249393">
    <property type="component" value="Unassembled WGS sequence"/>
</dbReference>
<dbReference type="EMBL" id="QFQZ01000025">
    <property type="protein sequence ID" value="PZR34560.1"/>
    <property type="molecule type" value="Genomic_DNA"/>
</dbReference>